<protein>
    <submittedName>
        <fullName evidence="2">Uncharacterized protein</fullName>
    </submittedName>
</protein>
<sequence>MEALPEYWENYTMCLKMSKDIKTITLRELYGMMLNHEQTKTLKSNLIRDSKDVKSNPLALISESPQPSENPVSTDLEAVERKSTKKARKREKCTKSTQ</sequence>
<proteinExistence type="predicted"/>
<comment type="caution">
    <text evidence="2">The sequence shown here is derived from an EMBL/GenBank/DDBJ whole genome shotgun (WGS) entry which is preliminary data.</text>
</comment>
<evidence type="ECO:0000313" key="2">
    <source>
        <dbReference type="EMBL" id="KAJ9560426.1"/>
    </source>
</evidence>
<accession>A0AA38TRW7</accession>
<feature type="compositionally biased region" description="Polar residues" evidence="1">
    <location>
        <begin position="63"/>
        <end position="73"/>
    </location>
</feature>
<organism evidence="2 3">
    <name type="scientific">Centaurea solstitialis</name>
    <name type="common">yellow star-thistle</name>
    <dbReference type="NCBI Taxonomy" id="347529"/>
    <lineage>
        <taxon>Eukaryota</taxon>
        <taxon>Viridiplantae</taxon>
        <taxon>Streptophyta</taxon>
        <taxon>Embryophyta</taxon>
        <taxon>Tracheophyta</taxon>
        <taxon>Spermatophyta</taxon>
        <taxon>Magnoliopsida</taxon>
        <taxon>eudicotyledons</taxon>
        <taxon>Gunneridae</taxon>
        <taxon>Pentapetalae</taxon>
        <taxon>asterids</taxon>
        <taxon>campanulids</taxon>
        <taxon>Asterales</taxon>
        <taxon>Asteraceae</taxon>
        <taxon>Carduoideae</taxon>
        <taxon>Cardueae</taxon>
        <taxon>Centaureinae</taxon>
        <taxon>Centaurea</taxon>
    </lineage>
</organism>
<dbReference type="EMBL" id="JARYMX010000002">
    <property type="protein sequence ID" value="KAJ9560426.1"/>
    <property type="molecule type" value="Genomic_DNA"/>
</dbReference>
<gene>
    <name evidence="2" type="ORF">OSB04_005586</name>
</gene>
<reference evidence="2" key="1">
    <citation type="submission" date="2023-03" db="EMBL/GenBank/DDBJ databases">
        <title>Chromosome-scale reference genome and RAD-based genetic map of yellow starthistle (Centaurea solstitialis) reveal putative structural variation and QTLs associated with invader traits.</title>
        <authorList>
            <person name="Reatini B."/>
            <person name="Cang F.A."/>
            <person name="Jiang Q."/>
            <person name="Mckibben M.T.W."/>
            <person name="Barker M.S."/>
            <person name="Rieseberg L.H."/>
            <person name="Dlugosch K.M."/>
        </authorList>
    </citation>
    <scope>NUCLEOTIDE SEQUENCE</scope>
    <source>
        <strain evidence="2">CAN-66</strain>
        <tissue evidence="2">Leaf</tissue>
    </source>
</reference>
<evidence type="ECO:0000313" key="3">
    <source>
        <dbReference type="Proteomes" id="UP001172457"/>
    </source>
</evidence>
<feature type="compositionally biased region" description="Basic residues" evidence="1">
    <location>
        <begin position="83"/>
        <end position="92"/>
    </location>
</feature>
<dbReference type="AlphaFoldDB" id="A0AA38TRW7"/>
<keyword evidence="3" id="KW-1185">Reference proteome</keyword>
<dbReference type="Proteomes" id="UP001172457">
    <property type="component" value="Chromosome 2"/>
</dbReference>
<evidence type="ECO:0000256" key="1">
    <source>
        <dbReference type="SAM" id="MobiDB-lite"/>
    </source>
</evidence>
<feature type="region of interest" description="Disordered" evidence="1">
    <location>
        <begin position="57"/>
        <end position="98"/>
    </location>
</feature>
<name>A0AA38TRW7_9ASTR</name>